<proteinExistence type="predicted"/>
<dbReference type="Proteomes" id="UP000825890">
    <property type="component" value="Unassembled WGS sequence"/>
</dbReference>
<dbReference type="EMBL" id="BOLY01000004">
    <property type="protein sequence ID" value="GIZ44528.1"/>
    <property type="molecule type" value="Genomic_DNA"/>
</dbReference>
<protein>
    <submittedName>
        <fullName evidence="1">Uncharacterized protein</fullName>
    </submittedName>
</protein>
<organism evidence="1 2">
    <name type="scientific">Cercospora kikuchii</name>
    <dbReference type="NCBI Taxonomy" id="84275"/>
    <lineage>
        <taxon>Eukaryota</taxon>
        <taxon>Fungi</taxon>
        <taxon>Dikarya</taxon>
        <taxon>Ascomycota</taxon>
        <taxon>Pezizomycotina</taxon>
        <taxon>Dothideomycetes</taxon>
        <taxon>Dothideomycetidae</taxon>
        <taxon>Mycosphaerellales</taxon>
        <taxon>Mycosphaerellaceae</taxon>
        <taxon>Cercospora</taxon>
    </lineage>
</organism>
<name>A0A9P3CKP3_9PEZI</name>
<dbReference type="OrthoDB" id="5067270at2759"/>
<evidence type="ECO:0000313" key="2">
    <source>
        <dbReference type="Proteomes" id="UP000825890"/>
    </source>
</evidence>
<dbReference type="RefSeq" id="XP_044659015.1">
    <property type="nucleotide sequence ID" value="XM_044803080.1"/>
</dbReference>
<gene>
    <name evidence="1" type="ORF">CKM354_000772400</name>
</gene>
<keyword evidence="2" id="KW-1185">Reference proteome</keyword>
<accession>A0A9P3CKP3</accession>
<comment type="caution">
    <text evidence="1">The sequence shown here is derived from an EMBL/GenBank/DDBJ whole genome shotgun (WGS) entry which is preliminary data.</text>
</comment>
<sequence>MTSEQQNNLIFFRISSTDVRGYLSTIENTADNGLKLHVRSPQTIASLSEFQIPSPAISPPLYDYTQQLILFAAYGKAHFFTNSNVKNVDVWRIGPHLSLVSVERVQPLQSFASSPPGLVVHGGLIGISVPRQIAGSFPPVDVPMIAQRVNDPSPEGSGWSVVQYNTNTKDTSGTESRLFQSNDPEIKYVYHMKRDRWAGASGTQVFIEQMRASEYQKLATSKSSLWTSYDVNCGWKVSEMPAHAFTRSQYMENTPTKRRLYLFQLIGQGAAIEISYISLRPDGSVSSPNTAVRATQQSQIKLPPETVDNYSKQLQAVDLADGRIMLMWSKLIQVNGLYCYTPAAVVTSVDKDGALIGPWRDVSLEFETPIADNEVNVRWGAVIAPKEFAS</sequence>
<evidence type="ECO:0000313" key="1">
    <source>
        <dbReference type="EMBL" id="GIZ44528.1"/>
    </source>
</evidence>
<reference evidence="1 2" key="1">
    <citation type="submission" date="2021-01" db="EMBL/GenBank/DDBJ databases">
        <title>Cercospora kikuchii MAFF 305040 whole genome shotgun sequence.</title>
        <authorList>
            <person name="Kashiwa T."/>
            <person name="Suzuki T."/>
        </authorList>
    </citation>
    <scope>NUCLEOTIDE SEQUENCE [LARGE SCALE GENOMIC DNA]</scope>
    <source>
        <strain evidence="1 2">MAFF 305040</strain>
    </source>
</reference>
<dbReference type="GeneID" id="68293299"/>
<dbReference type="AlphaFoldDB" id="A0A9P3CKP3"/>